<organism evidence="1 2">
    <name type="scientific">Favolaschia claudopus</name>
    <dbReference type="NCBI Taxonomy" id="2862362"/>
    <lineage>
        <taxon>Eukaryota</taxon>
        <taxon>Fungi</taxon>
        <taxon>Dikarya</taxon>
        <taxon>Basidiomycota</taxon>
        <taxon>Agaricomycotina</taxon>
        <taxon>Agaricomycetes</taxon>
        <taxon>Agaricomycetidae</taxon>
        <taxon>Agaricales</taxon>
        <taxon>Marasmiineae</taxon>
        <taxon>Mycenaceae</taxon>
        <taxon>Favolaschia</taxon>
    </lineage>
</organism>
<evidence type="ECO:0000313" key="1">
    <source>
        <dbReference type="EMBL" id="KAK6977976.1"/>
    </source>
</evidence>
<dbReference type="EMBL" id="JAWWNJ010000162">
    <property type="protein sequence ID" value="KAK6977976.1"/>
    <property type="molecule type" value="Genomic_DNA"/>
</dbReference>
<accession>A0AAV9ZCV0</accession>
<comment type="caution">
    <text evidence="1">The sequence shown here is derived from an EMBL/GenBank/DDBJ whole genome shotgun (WGS) entry which is preliminary data.</text>
</comment>
<sequence>MANRPIVSRSAMFSAFRTSKRGETSGRGIGVVLTRLGYFPTTLRVGGFIECLRPTPIRARQEGEVYHAENGSMSGARRGSGYSLLAHTMSVYSRRPWSLRAAGRFWIHAKRVFIVTAPVCPLPASAAIQKGVGPETTLGRYGDTSRGVRSSHGHLTYVGAAYRGPRACTSGYKEDDVTVSPDQSHGRMHMSHSSAGFGVILGVSVLQNVGVSGSSREGGRVCLGMRASGATFCDGRSGLWAIKTDPGPSFPPQHEERTTGGYSPRTIFDAASRHDETKRPSPFACPLSYSTINIIQPWSEARAGVRLRLCGDQLVLASAFSNGAGAWKRSPHQLRLGRSLDDGMQLEQMSLSWMSPIAYGMAPLPWLLVHSESFLLSVMLRASQLAIRTIDDLSASVMASPAAGAASYPTTNPFVRMKQKSQYFTKGGVTRRDMSHSELDFNFLPPPPSMIS</sequence>
<dbReference type="AlphaFoldDB" id="A0AAV9ZCV0"/>
<name>A0AAV9ZCV0_9AGAR</name>
<proteinExistence type="predicted"/>
<protein>
    <submittedName>
        <fullName evidence="1">Uncharacterized protein</fullName>
    </submittedName>
</protein>
<gene>
    <name evidence="1" type="ORF">R3P38DRAFT_2809465</name>
</gene>
<reference evidence="1 2" key="1">
    <citation type="journal article" date="2024" name="J Genomics">
        <title>Draft genome sequencing and assembly of Favolaschia claudopus CIRM-BRFM 2984 isolated from oak limbs.</title>
        <authorList>
            <person name="Navarro D."/>
            <person name="Drula E."/>
            <person name="Chaduli D."/>
            <person name="Cazenave R."/>
            <person name="Ahrendt S."/>
            <person name="Wang J."/>
            <person name="Lipzen A."/>
            <person name="Daum C."/>
            <person name="Barry K."/>
            <person name="Grigoriev I.V."/>
            <person name="Favel A."/>
            <person name="Rosso M.N."/>
            <person name="Martin F."/>
        </authorList>
    </citation>
    <scope>NUCLEOTIDE SEQUENCE [LARGE SCALE GENOMIC DNA]</scope>
    <source>
        <strain evidence="1 2">CIRM-BRFM 2984</strain>
    </source>
</reference>
<keyword evidence="2" id="KW-1185">Reference proteome</keyword>
<dbReference type="Proteomes" id="UP001362999">
    <property type="component" value="Unassembled WGS sequence"/>
</dbReference>
<evidence type="ECO:0000313" key="2">
    <source>
        <dbReference type="Proteomes" id="UP001362999"/>
    </source>
</evidence>